<protein>
    <recommendedName>
        <fullName evidence="4">F-box domain-containing protein</fullName>
    </recommendedName>
</protein>
<sequence length="479" mass="55985">MINNLSDDNLLIILEEFQDDKNKLFSWISVNKNWCKIIISILWKNPWKSLKKKSDKLLLNVIISHFSDETKSNLKNEHELDFLTDSYRNPSFDYISFCRHLNFNKIERMIKSFHEKSKLSIIEKEIVNLFINGNRKYTHLYISYKFNYQLHLIPGFERCISEIHYLNCSTSIRDDLSAGLTELCKSIKVLDLFIESRDKNNYGIIDLIKAQEDLTKIGLTIHSYDDVLYCMNLEGSLIEHANTVRCFKLTKRSTTKIISSFVHLRELEVNGCYNDISEWNCLGGISLPFLQILGVNKIPSNVLICLIESTNESLTEIRTDNIFYILTDEKRVIQAIYQKCPELQYLKLMLTSNNISELERLLIKCHYLNGLFITNDIGFNWDKLFCVLARSSPIHLFKFKFSNATTNYTVKEKPVPAAPNLESLKLFFDKWKDRHPMLLQFGNIENVESLIEEYKAKGLDKKYNNIVSYGKGFDGFEWI</sequence>
<dbReference type="AlphaFoldDB" id="A0A2Z6QFL1"/>
<keyword evidence="3" id="KW-1185">Reference proteome</keyword>
<dbReference type="SUPFAM" id="SSF52047">
    <property type="entry name" value="RNI-like"/>
    <property type="match status" value="1"/>
</dbReference>
<proteinExistence type="predicted"/>
<comment type="caution">
    <text evidence="1">The sequence shown here is derived from an EMBL/GenBank/DDBJ whole genome shotgun (WGS) entry which is preliminary data.</text>
</comment>
<name>A0A2Z6QFL1_9GLOM</name>
<reference evidence="1 3" key="1">
    <citation type="submission" date="2017-11" db="EMBL/GenBank/DDBJ databases">
        <title>The genome of Rhizophagus clarus HR1 reveals common genetic basis of auxotrophy among arbuscular mycorrhizal fungi.</title>
        <authorList>
            <person name="Kobayashi Y."/>
        </authorList>
    </citation>
    <scope>NUCLEOTIDE SEQUENCE [LARGE SCALE GENOMIC DNA]</scope>
    <source>
        <strain evidence="1 3">HR1</strain>
    </source>
</reference>
<evidence type="ECO:0000313" key="3">
    <source>
        <dbReference type="Proteomes" id="UP000247702"/>
    </source>
</evidence>
<organism evidence="1 3">
    <name type="scientific">Rhizophagus clarus</name>
    <dbReference type="NCBI Taxonomy" id="94130"/>
    <lineage>
        <taxon>Eukaryota</taxon>
        <taxon>Fungi</taxon>
        <taxon>Fungi incertae sedis</taxon>
        <taxon>Mucoromycota</taxon>
        <taxon>Glomeromycotina</taxon>
        <taxon>Glomeromycetes</taxon>
        <taxon>Glomerales</taxon>
        <taxon>Glomeraceae</taxon>
        <taxon>Rhizophagus</taxon>
    </lineage>
</organism>
<dbReference type="Proteomes" id="UP000247702">
    <property type="component" value="Unassembled WGS sequence"/>
</dbReference>
<reference evidence="2" key="2">
    <citation type="submission" date="2019-10" db="EMBL/GenBank/DDBJ databases">
        <title>Conservation and host-specific expression of non-tandemly repeated heterogenous ribosome RNA gene in arbuscular mycorrhizal fungi.</title>
        <authorList>
            <person name="Maeda T."/>
            <person name="Kobayashi Y."/>
            <person name="Nakagawa T."/>
            <person name="Ezawa T."/>
            <person name="Yamaguchi K."/>
            <person name="Bino T."/>
            <person name="Nishimoto Y."/>
            <person name="Shigenobu S."/>
            <person name="Kawaguchi M."/>
        </authorList>
    </citation>
    <scope>NUCLEOTIDE SEQUENCE</scope>
    <source>
        <strain evidence="2">HR1</strain>
    </source>
</reference>
<dbReference type="Gene3D" id="3.80.10.10">
    <property type="entry name" value="Ribonuclease Inhibitor"/>
    <property type="match status" value="1"/>
</dbReference>
<accession>A0A2Z6QFL1</accession>
<dbReference type="EMBL" id="BLAL01000012">
    <property type="protein sequence ID" value="GES74554.1"/>
    <property type="molecule type" value="Genomic_DNA"/>
</dbReference>
<evidence type="ECO:0008006" key="4">
    <source>
        <dbReference type="Google" id="ProtNLM"/>
    </source>
</evidence>
<dbReference type="Proteomes" id="UP000615446">
    <property type="component" value="Unassembled WGS sequence"/>
</dbReference>
<dbReference type="OrthoDB" id="2321357at2759"/>
<evidence type="ECO:0000313" key="1">
    <source>
        <dbReference type="EMBL" id="GBB84529.1"/>
    </source>
</evidence>
<dbReference type="EMBL" id="BEXD01000125">
    <property type="protein sequence ID" value="GBB84529.1"/>
    <property type="molecule type" value="Genomic_DNA"/>
</dbReference>
<gene>
    <name evidence="2" type="ORF">RCL2_000202700</name>
    <name evidence="1" type="ORF">RclHR1_01110014</name>
</gene>
<evidence type="ECO:0000313" key="2">
    <source>
        <dbReference type="EMBL" id="GES74554.1"/>
    </source>
</evidence>
<dbReference type="InterPro" id="IPR032675">
    <property type="entry name" value="LRR_dom_sf"/>
</dbReference>